<comment type="caution">
    <text evidence="2">The sequence shown here is derived from an EMBL/GenBank/DDBJ whole genome shotgun (WGS) entry which is preliminary data.</text>
</comment>
<feature type="transmembrane region" description="Helical" evidence="1">
    <location>
        <begin position="131"/>
        <end position="149"/>
    </location>
</feature>
<keyword evidence="1" id="KW-0472">Membrane</keyword>
<accession>A0A9X3R8C3</accession>
<evidence type="ECO:0000256" key="1">
    <source>
        <dbReference type="SAM" id="Phobius"/>
    </source>
</evidence>
<feature type="transmembrane region" description="Helical" evidence="1">
    <location>
        <begin position="104"/>
        <end position="122"/>
    </location>
</feature>
<name>A0A9X3R8C3_9BACI</name>
<evidence type="ECO:0000313" key="2">
    <source>
        <dbReference type="EMBL" id="MCZ8532184.1"/>
    </source>
</evidence>
<proteinExistence type="predicted"/>
<dbReference type="AlphaFoldDB" id="A0A9X3R8C3"/>
<reference evidence="2" key="1">
    <citation type="submission" date="2022-05" db="EMBL/GenBank/DDBJ databases">
        <authorList>
            <person name="Colautti A."/>
            <person name="Iacumin L."/>
        </authorList>
    </citation>
    <scope>NUCLEOTIDE SEQUENCE</scope>
    <source>
        <strain evidence="2">DSM 30747</strain>
    </source>
</reference>
<feature type="transmembrane region" description="Helical" evidence="1">
    <location>
        <begin position="12"/>
        <end position="31"/>
    </location>
</feature>
<organism evidence="2 3">
    <name type="scientific">Psychrobacillus psychrodurans</name>
    <dbReference type="NCBI Taxonomy" id="126157"/>
    <lineage>
        <taxon>Bacteria</taxon>
        <taxon>Bacillati</taxon>
        <taxon>Bacillota</taxon>
        <taxon>Bacilli</taxon>
        <taxon>Bacillales</taxon>
        <taxon>Bacillaceae</taxon>
        <taxon>Psychrobacillus</taxon>
    </lineage>
</organism>
<sequence>MDTGVSFISRKLIATFVTTILVAMVMSLLNIDMTIYEQGNHFVGWTFFFSLYVGAVVLVYGNIISIGVELLQRKYFVIHRWLYVGILGVFGALFGIAYKEMTLAIAGFLSAIFFALIDLWLIKNSYKTKQLFFLILSPFLILFSLWLYLQVMSPSLPPFTQEDAVSYATSGEGTMISEFPKKVGTWTGIVDNYEVKRETSVTSISDEEYVVTFSEEWKKGYISGRCFTSYIVDRNSMTIKESEGNYPPYYAKYPANNYSH</sequence>
<keyword evidence="1" id="KW-1133">Transmembrane helix</keyword>
<feature type="transmembrane region" description="Helical" evidence="1">
    <location>
        <begin position="43"/>
        <end position="68"/>
    </location>
</feature>
<keyword evidence="3" id="KW-1185">Reference proteome</keyword>
<evidence type="ECO:0000313" key="3">
    <source>
        <dbReference type="Proteomes" id="UP001152172"/>
    </source>
</evidence>
<dbReference type="Proteomes" id="UP001152172">
    <property type="component" value="Unassembled WGS sequence"/>
</dbReference>
<feature type="transmembrane region" description="Helical" evidence="1">
    <location>
        <begin position="80"/>
        <end position="98"/>
    </location>
</feature>
<keyword evidence="1" id="KW-0812">Transmembrane</keyword>
<dbReference type="RefSeq" id="WP_269920809.1">
    <property type="nucleotide sequence ID" value="NZ_JAMKBI010000001.1"/>
</dbReference>
<dbReference type="EMBL" id="JAMKBI010000001">
    <property type="protein sequence ID" value="MCZ8532184.1"/>
    <property type="molecule type" value="Genomic_DNA"/>
</dbReference>
<protein>
    <submittedName>
        <fullName evidence="2">Uncharacterized protein</fullName>
    </submittedName>
</protein>
<gene>
    <name evidence="2" type="ORF">M9R61_02325</name>
</gene>